<dbReference type="AlphaFoldDB" id="A0A3M9NMW1"/>
<keyword evidence="1 3" id="KW-0732">Signal</keyword>
<comment type="caution">
    <text evidence="4">The sequence shown here is derived from an EMBL/GenBank/DDBJ whole genome shotgun (WGS) entry which is preliminary data.</text>
</comment>
<organism evidence="4 5">
    <name type="scientific">Hanamia caeni</name>
    <dbReference type="NCBI Taxonomy" id="2294116"/>
    <lineage>
        <taxon>Bacteria</taxon>
        <taxon>Pseudomonadati</taxon>
        <taxon>Bacteroidota</taxon>
        <taxon>Chitinophagia</taxon>
        <taxon>Chitinophagales</taxon>
        <taxon>Chitinophagaceae</taxon>
        <taxon>Hanamia</taxon>
    </lineage>
</organism>
<dbReference type="Gene3D" id="2.60.120.260">
    <property type="entry name" value="Galactose-binding domain-like"/>
    <property type="match status" value="2"/>
</dbReference>
<dbReference type="NCBIfam" id="NF045579">
    <property type="entry name" value="rhamnoside_JR"/>
    <property type="match status" value="1"/>
</dbReference>
<evidence type="ECO:0000256" key="1">
    <source>
        <dbReference type="ARBA" id="ARBA00022729"/>
    </source>
</evidence>
<protein>
    <submittedName>
        <fullName evidence="4">Glycoside hydrolase</fullName>
    </submittedName>
</protein>
<evidence type="ECO:0000256" key="2">
    <source>
        <dbReference type="ARBA" id="ARBA00022801"/>
    </source>
</evidence>
<dbReference type="Pfam" id="PF17132">
    <property type="entry name" value="Glyco_hydro_106"/>
    <property type="match status" value="1"/>
</dbReference>
<evidence type="ECO:0000256" key="3">
    <source>
        <dbReference type="SAM" id="SignalP"/>
    </source>
</evidence>
<keyword evidence="5" id="KW-1185">Reference proteome</keyword>
<keyword evidence="2 4" id="KW-0378">Hydrolase</keyword>
<dbReference type="RefSeq" id="WP_123119685.1">
    <property type="nucleotide sequence ID" value="NZ_RJJR01000002.1"/>
</dbReference>
<sequence length="1152" mass="127587">MKKFTNQFLSAKLILLISYLFLTFAAVAQQATGLITKITDEKRSTVYNSAIEIEGKNKSAGDSLYDNFKMPPNTAKPRVWWHWMNGNITKEGIRKDLEWMHRAGIGGFQNFDASLMTPQIVEKRLTYMTPGWKDAFHFATKLADSLHLEMAIAGSPGWSESGGPWVKPEDGMKKIVWTEMRLKGGTNNVRLSQQKGITGPFQNIIMQPGFRETVDASKLPLFYKDIAVVAFKVPGADKSLSELGAEVTSSGGNFTLQQLTDGDLAASVLLPRDSVEGFAWIQFAFPQPQTIKAVTMMGGGEPGMFGRGASAPDSRTLEASDDGANFKFVCYIPPGAILQQTISIPQTTARYFRVTVKNPPPVPDLAAAFLGGKPSAPKIPAGTEIAEIELHPINVVNRFEEKDAFAAVGDLNSKMTAPTDDAVATTDIIDLTDKMKPDGTLNWVVPAGEWKIVRFGYSLLGITNHPASPEATGPEVDKLDPVAVKNYFTNYLNQYENATRGLMGKKGGLQFMVTDSWEAGAQNWTANLPAEFLKRRGYSIIPWLPVLTGQIIKSSEASEQFLYDFRHTLSEMVAEYHYDNLTKILADYGMKRYSESHESGRAFIADGMDVKRKAFVPMSAMWTKNEFINGGDQVGYEADIRESASVAHIYGQNLVAAESLTALGIPDKAWSYSPENLKSTADLELANGLNRFIIHCSVHQPTDDKIPGLGLGPFGQWFTRHETWAEEAKPWTTYLARSSYLLQQGKFVADVVYYYGEDNNITSLFGKKLPDVPQSYNYDFINPDALINLLSVKEGRLVTPSGMSYRLLVLDSNAVKMSLPVLKKIQKLVKDGAAISGVEPQSTLSLSDDQAEFENIVKGIWHSNNPKVFTVKTISEVLNQLNIPPDFAYTKPSSDTKLMFVHRKLSDRDIYWINNRNERIEDVEATFRITGKIPELWFAETGKTEPLSYTIADGTTKVKLHMEPNDALFVVFKDKAVKNSVELPAVKVKELTSIEGPWNVSFQKDRGAPASATFDKLTSFTDNSDPGIKYFSGTATYTKAITAPAQWFTKDSELWLNLGDVKNLAEVIVNGKSLGILWKQPFRINVSNAIKVGQNKVEIKVTNLWVNRLIGDAQPGVSNKITYTTMPFYQANSTLLPSGLVGPVQIFTISRK</sequence>
<dbReference type="EMBL" id="RJJR01000002">
    <property type="protein sequence ID" value="RNI39120.1"/>
    <property type="molecule type" value="Genomic_DNA"/>
</dbReference>
<dbReference type="InterPro" id="IPR008979">
    <property type="entry name" value="Galactose-bd-like_sf"/>
</dbReference>
<dbReference type="OrthoDB" id="9761519at2"/>
<gene>
    <name evidence="4" type="ORF">EFY79_05620</name>
</gene>
<dbReference type="Proteomes" id="UP000267223">
    <property type="component" value="Unassembled WGS sequence"/>
</dbReference>
<accession>A0A3M9NMW1</accession>
<proteinExistence type="predicted"/>
<feature type="chain" id="PRO_5017971671" evidence="3">
    <location>
        <begin position="29"/>
        <end position="1152"/>
    </location>
</feature>
<evidence type="ECO:0000313" key="5">
    <source>
        <dbReference type="Proteomes" id="UP000267223"/>
    </source>
</evidence>
<evidence type="ECO:0000313" key="4">
    <source>
        <dbReference type="EMBL" id="RNI39120.1"/>
    </source>
</evidence>
<dbReference type="PANTHER" id="PTHR43817:SF1">
    <property type="entry name" value="HYDROLASE, FAMILY 43, PUTATIVE (AFU_ORTHOLOGUE AFUA_3G01660)-RELATED"/>
    <property type="match status" value="1"/>
</dbReference>
<reference evidence="4 5" key="1">
    <citation type="submission" date="2018-11" db="EMBL/GenBank/DDBJ databases">
        <title>Draft genome sequence of Ferruginibacter sp. BO-59.</title>
        <authorList>
            <person name="Im W.T."/>
        </authorList>
    </citation>
    <scope>NUCLEOTIDE SEQUENCE [LARGE SCALE GENOMIC DNA]</scope>
    <source>
        <strain evidence="4 5">BO-59</strain>
    </source>
</reference>
<dbReference type="PANTHER" id="PTHR43817">
    <property type="entry name" value="GLYCOSYL HYDROLASE"/>
    <property type="match status" value="1"/>
</dbReference>
<name>A0A3M9NMW1_9BACT</name>
<dbReference type="GO" id="GO:0016787">
    <property type="term" value="F:hydrolase activity"/>
    <property type="evidence" value="ECO:0007669"/>
    <property type="project" value="UniProtKB-KW"/>
</dbReference>
<dbReference type="SUPFAM" id="SSF49785">
    <property type="entry name" value="Galactose-binding domain-like"/>
    <property type="match status" value="2"/>
</dbReference>
<feature type="signal peptide" evidence="3">
    <location>
        <begin position="1"/>
        <end position="28"/>
    </location>
</feature>